<name>A0A8S1SH94_PAROT</name>
<dbReference type="GO" id="GO:0031080">
    <property type="term" value="C:nuclear pore outer ring"/>
    <property type="evidence" value="ECO:0007669"/>
    <property type="project" value="TreeGrafter"/>
</dbReference>
<proteinExistence type="predicted"/>
<keyword evidence="2" id="KW-0813">Transport</keyword>
<dbReference type="GO" id="GO:0035859">
    <property type="term" value="C:Seh1-associated complex"/>
    <property type="evidence" value="ECO:0007669"/>
    <property type="project" value="TreeGrafter"/>
</dbReference>
<evidence type="ECO:0000256" key="4">
    <source>
        <dbReference type="ARBA" id="ARBA00022737"/>
    </source>
</evidence>
<sequence length="552" mass="64437">MKQQKKISLAEHLTGRNIKCYQHNEPLGYLDLSRVCEDRSRLKCNQCKLNQYCVTIPQFNTICDQMTNQNDNDQIMKAYLEIFQNIQKTLNQMNEKVLSIISKQKQDNNFIKNLKLYNEIVYSYDFKYAAINSIRGFGLQEIEFLAQCISEQVEFGEKKKNVVVKKQGLDDQKQAESNQYLDLVQQLNQMISSFVIQNNMCHTQMQQNVIKNELNEQVKPNENDQIQIFNQEGQILRSNSKLPIADLKLNFDQTILAARFCEPCKNLLFWKKDNQSNQWVKLQNLECYTKSLVYFTFSKLQNFLITSGSDLYNATRAQLKIWILKDDSWIIKQSIFTDFQSGLGCQRVSCVVMNSTESEIFFAEGIRIGAIKIKHFHLELKYCLEKSSELITTIMISSDDKILAIGGCDQKVTLWKIEETKLTQIQQLKLYNTPKNILFSVNDQDLIIGTKDGLVHCFKNNNNQQKKQYIETQKIFNNIAKIRTINFNFDSSVLAIGGETNIVQLWKKNQQNEWKRFNEYKQDDFIEAICISKAPEFVFASNNNEIYIHQIF</sequence>
<keyword evidence="8" id="KW-1185">Reference proteome</keyword>
<organism evidence="7 8">
    <name type="scientific">Paramecium octaurelia</name>
    <dbReference type="NCBI Taxonomy" id="43137"/>
    <lineage>
        <taxon>Eukaryota</taxon>
        <taxon>Sar</taxon>
        <taxon>Alveolata</taxon>
        <taxon>Ciliophora</taxon>
        <taxon>Intramacronucleata</taxon>
        <taxon>Oligohymenophorea</taxon>
        <taxon>Peniculida</taxon>
        <taxon>Parameciidae</taxon>
        <taxon>Paramecium</taxon>
    </lineage>
</organism>
<evidence type="ECO:0000313" key="7">
    <source>
        <dbReference type="EMBL" id="CAD8140711.1"/>
    </source>
</evidence>
<accession>A0A8S1SH94</accession>
<dbReference type="OMA" id="DFIEAIC"/>
<reference evidence="7" key="1">
    <citation type="submission" date="2021-01" db="EMBL/GenBank/DDBJ databases">
        <authorList>
            <consortium name="Genoscope - CEA"/>
            <person name="William W."/>
        </authorList>
    </citation>
    <scope>NUCLEOTIDE SEQUENCE</scope>
</reference>
<dbReference type="Proteomes" id="UP000683925">
    <property type="component" value="Unassembled WGS sequence"/>
</dbReference>
<evidence type="ECO:0008006" key="9">
    <source>
        <dbReference type="Google" id="ProtNLM"/>
    </source>
</evidence>
<dbReference type="PANTHER" id="PTHR11024:SF3">
    <property type="entry name" value="NUCLEOPORIN SEH1"/>
    <property type="match status" value="1"/>
</dbReference>
<keyword evidence="3 6" id="KW-0853">WD repeat</keyword>
<dbReference type="PANTHER" id="PTHR11024">
    <property type="entry name" value="NUCLEAR PORE COMPLEX PROTEIN SEC13 / SEH1 FAMILY MEMBER"/>
    <property type="match status" value="1"/>
</dbReference>
<dbReference type="InterPro" id="IPR001680">
    <property type="entry name" value="WD40_rpt"/>
</dbReference>
<keyword evidence="4" id="KW-0677">Repeat</keyword>
<gene>
    <name evidence="7" type="ORF">POCTA_138.1.T0120046</name>
</gene>
<comment type="caution">
    <text evidence="7">The sequence shown here is derived from an EMBL/GenBank/DDBJ whole genome shotgun (WGS) entry which is preliminary data.</text>
</comment>
<evidence type="ECO:0000256" key="3">
    <source>
        <dbReference type="ARBA" id="ARBA00022574"/>
    </source>
</evidence>
<feature type="repeat" description="WD" evidence="6">
    <location>
        <begin position="384"/>
        <end position="425"/>
    </location>
</feature>
<dbReference type="EMBL" id="CAJJDP010000011">
    <property type="protein sequence ID" value="CAD8140711.1"/>
    <property type="molecule type" value="Genomic_DNA"/>
</dbReference>
<dbReference type="GO" id="GO:0034198">
    <property type="term" value="P:cellular response to amino acid starvation"/>
    <property type="evidence" value="ECO:0007669"/>
    <property type="project" value="TreeGrafter"/>
</dbReference>
<evidence type="ECO:0000256" key="5">
    <source>
        <dbReference type="ARBA" id="ARBA00023242"/>
    </source>
</evidence>
<dbReference type="GO" id="GO:0005198">
    <property type="term" value="F:structural molecule activity"/>
    <property type="evidence" value="ECO:0007669"/>
    <property type="project" value="InterPro"/>
</dbReference>
<evidence type="ECO:0000256" key="1">
    <source>
        <dbReference type="ARBA" id="ARBA00004259"/>
    </source>
</evidence>
<dbReference type="InterPro" id="IPR037363">
    <property type="entry name" value="Sec13/Seh1_fam"/>
</dbReference>
<dbReference type="PROSITE" id="PS50082">
    <property type="entry name" value="WD_REPEATS_2"/>
    <property type="match status" value="1"/>
</dbReference>
<dbReference type="SMART" id="SM00320">
    <property type="entry name" value="WD40"/>
    <property type="match status" value="3"/>
</dbReference>
<dbReference type="AlphaFoldDB" id="A0A8S1SH94"/>
<dbReference type="GO" id="GO:1904263">
    <property type="term" value="P:positive regulation of TORC1 signaling"/>
    <property type="evidence" value="ECO:0007669"/>
    <property type="project" value="TreeGrafter"/>
</dbReference>
<protein>
    <recommendedName>
        <fullName evidence="9">WD40-repeat-containing domain</fullName>
    </recommendedName>
</protein>
<evidence type="ECO:0000256" key="2">
    <source>
        <dbReference type="ARBA" id="ARBA00022448"/>
    </source>
</evidence>
<comment type="subcellular location">
    <subcellularLocation>
        <location evidence="1">Nucleus envelope</location>
    </subcellularLocation>
</comment>
<keyword evidence="5" id="KW-0539">Nucleus</keyword>
<evidence type="ECO:0000313" key="8">
    <source>
        <dbReference type="Proteomes" id="UP000683925"/>
    </source>
</evidence>
<evidence type="ECO:0000256" key="6">
    <source>
        <dbReference type="PROSITE-ProRule" id="PRU00221"/>
    </source>
</evidence>
<dbReference type="OrthoDB" id="304635at2759"/>